<evidence type="ECO:0000313" key="2">
    <source>
        <dbReference type="EMBL" id="ERG95008.1"/>
    </source>
</evidence>
<dbReference type="AlphaFoldDB" id="U1NE36"/>
<dbReference type="HOGENOM" id="CLU_718876_0_0_2"/>
<dbReference type="PANTHER" id="PTHR40700:SF1">
    <property type="entry name" value="DUF63 DOMAIN-CONTAINING PROTEIN"/>
    <property type="match status" value="1"/>
</dbReference>
<dbReference type="Proteomes" id="UP000030710">
    <property type="component" value="Unassembled WGS sequence"/>
</dbReference>
<feature type="transmembrane region" description="Helical" evidence="1">
    <location>
        <begin position="230"/>
        <end position="249"/>
    </location>
</feature>
<name>U1NE36_9EURY</name>
<evidence type="ECO:0000256" key="1">
    <source>
        <dbReference type="SAM" id="Phobius"/>
    </source>
</evidence>
<protein>
    <submittedName>
        <fullName evidence="2">Putative membrane protein</fullName>
    </submittedName>
</protein>
<keyword evidence="1" id="KW-0472">Membrane</keyword>
<dbReference type="PANTHER" id="PTHR40700">
    <property type="entry name" value="HYPOTHETICAL MEMBRANE PROTEIN, CONSERVED, DUF63 FAMILY"/>
    <property type="match status" value="1"/>
</dbReference>
<sequence>MSTVAARFDTSPERLWVGTVSTTVAVLVIGSLIAPEAVYDSFLWHYFWGPVQADANSAVCAVRPGSTVQYLTSTVTCANAAEPVAYPGYTLVSEIGYMITLLVALIGIVFLLRQLNIGSDRQLFYALTPFVFFGGALRVIEDANDAIPSADALISYPLNTLVISPIIYFTVFAVTLAAVGLTVWAERRGIVGRYDRLLFITGIGVLTLALGYLISLVVTSAPSVEFYPQVLLSVLTGATLVTGVTWWAIKTLAPSINRGTELIGLVIIWGHAVDGVANVIGLDWMRAIGAGPNLVPKHPVNQLVVDVTGSILPVSVLSITGDTWPFLIIKLLAATFVIWVFEPEIFEESPRYTMLLLIAVLAVGLGPGTRDMLRATFGV</sequence>
<evidence type="ECO:0000313" key="3">
    <source>
        <dbReference type="Proteomes" id="UP000030710"/>
    </source>
</evidence>
<feature type="transmembrane region" description="Helical" evidence="1">
    <location>
        <begin position="15"/>
        <end position="34"/>
    </location>
</feature>
<feature type="transmembrane region" description="Helical" evidence="1">
    <location>
        <begin position="95"/>
        <end position="112"/>
    </location>
</feature>
<reference evidence="2 3" key="1">
    <citation type="journal article" date="2013" name="PLoS ONE">
        <title>Assembly-driven community genomics of a hypersaline microbial ecosystem.</title>
        <authorList>
            <person name="Podell S."/>
            <person name="Ugalde J.A."/>
            <person name="Narasingarao P."/>
            <person name="Banfield J.F."/>
            <person name="Heidelberg K.B."/>
            <person name="Allen E.E."/>
        </authorList>
    </citation>
    <scope>NUCLEOTIDE SEQUENCE [LARGE SCALE GENOMIC DNA]</scope>
    <source>
        <strain evidence="3">J07HQW2</strain>
    </source>
</reference>
<dbReference type="EMBL" id="KE356561">
    <property type="protein sequence ID" value="ERG95008.1"/>
    <property type="molecule type" value="Genomic_DNA"/>
</dbReference>
<organism evidence="2 3">
    <name type="scientific">Haloquadratum walsbyi J07HQW2</name>
    <dbReference type="NCBI Taxonomy" id="1238425"/>
    <lineage>
        <taxon>Archaea</taxon>
        <taxon>Methanobacteriati</taxon>
        <taxon>Methanobacteriota</taxon>
        <taxon>Stenosarchaea group</taxon>
        <taxon>Halobacteria</taxon>
        <taxon>Halobacteriales</taxon>
        <taxon>Haloferacaceae</taxon>
        <taxon>Haloquadratum</taxon>
    </lineage>
</organism>
<dbReference type="eggNOG" id="arCOG02177">
    <property type="taxonomic scope" value="Archaea"/>
</dbReference>
<gene>
    <name evidence="2" type="ORF">J07HQW2_01452</name>
</gene>
<proteinExistence type="predicted"/>
<feature type="transmembrane region" description="Helical" evidence="1">
    <location>
        <begin position="197"/>
        <end position="218"/>
    </location>
</feature>
<keyword evidence="1" id="KW-0812">Transmembrane</keyword>
<feature type="transmembrane region" description="Helical" evidence="1">
    <location>
        <begin position="323"/>
        <end position="341"/>
    </location>
</feature>
<feature type="transmembrane region" description="Helical" evidence="1">
    <location>
        <begin position="124"/>
        <end position="140"/>
    </location>
</feature>
<feature type="transmembrane region" description="Helical" evidence="1">
    <location>
        <begin position="160"/>
        <end position="185"/>
    </location>
</feature>
<accession>U1NE36</accession>
<dbReference type="RefSeq" id="WP_021054499.1">
    <property type="nucleotide sequence ID" value="NZ_KE356561.1"/>
</dbReference>
<feature type="transmembrane region" description="Helical" evidence="1">
    <location>
        <begin position="261"/>
        <end position="282"/>
    </location>
</feature>
<dbReference type="Pfam" id="PF01889">
    <property type="entry name" value="DUF63"/>
    <property type="match status" value="1"/>
</dbReference>
<dbReference type="InterPro" id="IPR002749">
    <property type="entry name" value="DUF63"/>
</dbReference>
<keyword evidence="1" id="KW-1133">Transmembrane helix</keyword>
<dbReference type="STRING" id="1238425.J07HQW2_01452"/>
<feature type="transmembrane region" description="Helical" evidence="1">
    <location>
        <begin position="353"/>
        <end position="369"/>
    </location>
</feature>